<dbReference type="Gene3D" id="2.40.50.1020">
    <property type="entry name" value="LytTr DNA-binding domain"/>
    <property type="match status" value="1"/>
</dbReference>
<gene>
    <name evidence="1" type="ORF">ACINKY_21205</name>
</gene>
<organism evidence="1 2">
    <name type="scientific">Paenibacillus illinoisensis</name>
    <dbReference type="NCBI Taxonomy" id="59845"/>
    <lineage>
        <taxon>Bacteria</taxon>
        <taxon>Bacillati</taxon>
        <taxon>Bacillota</taxon>
        <taxon>Bacilli</taxon>
        <taxon>Bacillales</taxon>
        <taxon>Paenibacillaceae</taxon>
        <taxon>Paenibacillus</taxon>
    </lineage>
</organism>
<name>A0ABW8HZ32_9BACL</name>
<accession>A0ABW8HZ32</accession>
<sequence>MLSVTRTPQGGGITDIHITTILKMNRDRLKDRVVITTRDDVFYLPGPLKYWLNVINSRGYKFLYVDRSTAINPANVVSVNEIYKEAFFDHEVTRKSIKCEIAHHRYHEFVSELTATNRKVILT</sequence>
<protein>
    <recommendedName>
        <fullName evidence="3">HTH LytTR-type domain-containing protein</fullName>
    </recommendedName>
</protein>
<evidence type="ECO:0000313" key="2">
    <source>
        <dbReference type="Proteomes" id="UP001618531"/>
    </source>
</evidence>
<dbReference type="Proteomes" id="UP001618531">
    <property type="component" value="Unassembled WGS sequence"/>
</dbReference>
<dbReference type="RefSeq" id="WP_402877315.1">
    <property type="nucleotide sequence ID" value="NZ_JBIYSL010000005.1"/>
</dbReference>
<evidence type="ECO:0008006" key="3">
    <source>
        <dbReference type="Google" id="ProtNLM"/>
    </source>
</evidence>
<comment type="caution">
    <text evidence="1">The sequence shown here is derived from an EMBL/GenBank/DDBJ whole genome shotgun (WGS) entry which is preliminary data.</text>
</comment>
<dbReference type="EMBL" id="JBIYSL010000005">
    <property type="protein sequence ID" value="MFK0524721.1"/>
    <property type="molecule type" value="Genomic_DNA"/>
</dbReference>
<evidence type="ECO:0000313" key="1">
    <source>
        <dbReference type="EMBL" id="MFK0524721.1"/>
    </source>
</evidence>
<proteinExistence type="predicted"/>
<reference evidence="1 2" key="1">
    <citation type="submission" date="2024-11" db="EMBL/GenBank/DDBJ databases">
        <title>Identification and Characterization of a Novel Fosfomycin Bacillithiol Transferase FosB8 in Paenibacillus illinoisensis.</title>
        <authorList>
            <person name="Lu W."/>
        </authorList>
    </citation>
    <scope>NUCLEOTIDE SEQUENCE [LARGE SCALE GENOMIC DNA]</scope>
    <source>
        <strain evidence="1 2">WP77</strain>
    </source>
</reference>
<keyword evidence="2" id="KW-1185">Reference proteome</keyword>